<dbReference type="EC" id="2.3.1.-" evidence="2"/>
<gene>
    <name evidence="2" type="ORF">ACFQ3W_04210</name>
</gene>
<evidence type="ECO:0000313" key="2">
    <source>
        <dbReference type="EMBL" id="MFD1175505.1"/>
    </source>
</evidence>
<dbReference type="RefSeq" id="WP_379316923.1">
    <property type="nucleotide sequence ID" value="NZ_JBHTLM010000002.1"/>
</dbReference>
<accession>A0ABW3RUZ8</accession>
<dbReference type="GO" id="GO:0016746">
    <property type="term" value="F:acyltransferase activity"/>
    <property type="evidence" value="ECO:0007669"/>
    <property type="project" value="UniProtKB-KW"/>
</dbReference>
<protein>
    <submittedName>
        <fullName evidence="2">GNAT family N-acetyltransferase</fullName>
        <ecNumber evidence="2">2.3.1.-</ecNumber>
    </submittedName>
</protein>
<evidence type="ECO:0000313" key="3">
    <source>
        <dbReference type="Proteomes" id="UP001597262"/>
    </source>
</evidence>
<organism evidence="2 3">
    <name type="scientific">Paenibacillus puldeungensis</name>
    <dbReference type="NCBI Taxonomy" id="696536"/>
    <lineage>
        <taxon>Bacteria</taxon>
        <taxon>Bacillati</taxon>
        <taxon>Bacillota</taxon>
        <taxon>Bacilli</taxon>
        <taxon>Bacillales</taxon>
        <taxon>Paenibacillaceae</taxon>
        <taxon>Paenibacillus</taxon>
    </lineage>
</organism>
<proteinExistence type="predicted"/>
<keyword evidence="2" id="KW-0808">Transferase</keyword>
<keyword evidence="3" id="KW-1185">Reference proteome</keyword>
<comment type="caution">
    <text evidence="2">The sequence shown here is derived from an EMBL/GenBank/DDBJ whole genome shotgun (WGS) entry which is preliminary data.</text>
</comment>
<name>A0ABW3RUZ8_9BACL</name>
<dbReference type="Proteomes" id="UP001597262">
    <property type="component" value="Unassembled WGS sequence"/>
</dbReference>
<dbReference type="CDD" id="cd04301">
    <property type="entry name" value="NAT_SF"/>
    <property type="match status" value="1"/>
</dbReference>
<dbReference type="Gene3D" id="3.40.630.30">
    <property type="match status" value="1"/>
</dbReference>
<dbReference type="EMBL" id="JBHTLM010000002">
    <property type="protein sequence ID" value="MFD1175505.1"/>
    <property type="molecule type" value="Genomic_DNA"/>
</dbReference>
<evidence type="ECO:0000259" key="1">
    <source>
        <dbReference type="PROSITE" id="PS51186"/>
    </source>
</evidence>
<sequence length="165" mass="19132">MKTYQGLDFEKITEEDIHVLTPIMKRAFDEDTRIHLGEESGGPPGYDNGDFLRKYALNKDSTSYKVSKDGNVIGAIILWINHSTHENFLGNIFIDIEMENQGVGKKVWEFVESEFPNTKVWRTETPIFSRRNHNFYVNKCGFHVVKIENPKSVDEGSFILEKRMK</sequence>
<dbReference type="PROSITE" id="PS51186">
    <property type="entry name" value="GNAT"/>
    <property type="match status" value="1"/>
</dbReference>
<dbReference type="Pfam" id="PF00583">
    <property type="entry name" value="Acetyltransf_1"/>
    <property type="match status" value="1"/>
</dbReference>
<dbReference type="InterPro" id="IPR000182">
    <property type="entry name" value="GNAT_dom"/>
</dbReference>
<keyword evidence="2" id="KW-0012">Acyltransferase</keyword>
<feature type="domain" description="N-acetyltransferase" evidence="1">
    <location>
        <begin position="7"/>
        <end position="165"/>
    </location>
</feature>
<reference evidence="3" key="1">
    <citation type="journal article" date="2019" name="Int. J. Syst. Evol. Microbiol.">
        <title>The Global Catalogue of Microorganisms (GCM) 10K type strain sequencing project: providing services to taxonomists for standard genome sequencing and annotation.</title>
        <authorList>
            <consortium name="The Broad Institute Genomics Platform"/>
            <consortium name="The Broad Institute Genome Sequencing Center for Infectious Disease"/>
            <person name="Wu L."/>
            <person name="Ma J."/>
        </authorList>
    </citation>
    <scope>NUCLEOTIDE SEQUENCE [LARGE SCALE GENOMIC DNA]</scope>
    <source>
        <strain evidence="3">CCUG 59189</strain>
    </source>
</reference>
<dbReference type="SUPFAM" id="SSF55729">
    <property type="entry name" value="Acyl-CoA N-acyltransferases (Nat)"/>
    <property type="match status" value="1"/>
</dbReference>
<dbReference type="InterPro" id="IPR016181">
    <property type="entry name" value="Acyl_CoA_acyltransferase"/>
</dbReference>